<dbReference type="EMBL" id="FMYK01000001">
    <property type="protein sequence ID" value="SDB81719.1"/>
    <property type="molecule type" value="Genomic_DNA"/>
</dbReference>
<dbReference type="AlphaFoldDB" id="A0A1G6GIH8"/>
<dbReference type="OrthoDB" id="1368261at2"/>
<name>A0A1G6GIH8_9GAMM</name>
<feature type="transmembrane region" description="Helical" evidence="1">
    <location>
        <begin position="128"/>
        <end position="152"/>
    </location>
</feature>
<sequence length="254" mass="29495">MSKYLLFIKENLSLIILIPTILGGIYQVLNILTIIGLPYIRFFSISQVVPDGLMILVSLCVSLLIFFIFKFYINGYFNKRNGKIDQVFRNTLKTSLMYIIGSLIFISLLFVGKYFFYPKNISFAEDKIFTYVIILFLLFSFNIMIHNVIILFNCIGVSLGNISNSFKAKFEVLLTFFAIIFVILLMREIVSWNNYINHLDNFSNIEVFSKKYGNSAKFLYMNRDYAFYEITNDQGNAQILVVEAKDLMSLKLNK</sequence>
<reference evidence="3" key="1">
    <citation type="submission" date="2016-09" db="EMBL/GenBank/DDBJ databases">
        <authorList>
            <person name="Varghese N."/>
            <person name="Submissions S."/>
        </authorList>
    </citation>
    <scope>NUCLEOTIDE SEQUENCE [LARGE SCALE GENOMIC DNA]</scope>
    <source>
        <strain evidence="3">ANC 3699</strain>
    </source>
</reference>
<gene>
    <name evidence="2" type="ORF">SAMN05421749_10114</name>
</gene>
<proteinExistence type="predicted"/>
<keyword evidence="1" id="KW-0472">Membrane</keyword>
<accession>A0A1G6GIH8</accession>
<evidence type="ECO:0000313" key="2">
    <source>
        <dbReference type="EMBL" id="SDB81719.1"/>
    </source>
</evidence>
<evidence type="ECO:0000256" key="1">
    <source>
        <dbReference type="SAM" id="Phobius"/>
    </source>
</evidence>
<feature type="transmembrane region" description="Helical" evidence="1">
    <location>
        <begin position="94"/>
        <end position="116"/>
    </location>
</feature>
<keyword evidence="1" id="KW-0812">Transmembrane</keyword>
<dbReference type="RefSeq" id="WP_092614253.1">
    <property type="nucleotide sequence ID" value="NZ_FMYK01000001.1"/>
</dbReference>
<organism evidence="2 3">
    <name type="scientific">Acinetobacter marinus</name>
    <dbReference type="NCBI Taxonomy" id="281375"/>
    <lineage>
        <taxon>Bacteria</taxon>
        <taxon>Pseudomonadati</taxon>
        <taxon>Pseudomonadota</taxon>
        <taxon>Gammaproteobacteria</taxon>
        <taxon>Moraxellales</taxon>
        <taxon>Moraxellaceae</taxon>
        <taxon>Acinetobacter</taxon>
    </lineage>
</organism>
<evidence type="ECO:0000313" key="3">
    <source>
        <dbReference type="Proteomes" id="UP000242317"/>
    </source>
</evidence>
<keyword evidence="1" id="KW-1133">Transmembrane helix</keyword>
<dbReference type="Proteomes" id="UP000242317">
    <property type="component" value="Unassembled WGS sequence"/>
</dbReference>
<protein>
    <submittedName>
        <fullName evidence="2">Uncharacterized protein</fullName>
    </submittedName>
</protein>
<feature type="transmembrane region" description="Helical" evidence="1">
    <location>
        <begin position="172"/>
        <end position="190"/>
    </location>
</feature>
<feature type="transmembrane region" description="Helical" evidence="1">
    <location>
        <begin position="12"/>
        <end position="40"/>
    </location>
</feature>
<keyword evidence="3" id="KW-1185">Reference proteome</keyword>
<feature type="transmembrane region" description="Helical" evidence="1">
    <location>
        <begin position="52"/>
        <end position="73"/>
    </location>
</feature>